<dbReference type="CDD" id="cd05016">
    <property type="entry name" value="SIS_PGI_2"/>
    <property type="match status" value="1"/>
</dbReference>
<evidence type="ECO:0000256" key="4">
    <source>
        <dbReference type="ARBA" id="ARBA00023152"/>
    </source>
</evidence>
<dbReference type="GO" id="GO:0097367">
    <property type="term" value="F:carbohydrate derivative binding"/>
    <property type="evidence" value="ECO:0007669"/>
    <property type="project" value="InterPro"/>
</dbReference>
<dbReference type="EMBL" id="LHSG01000015">
    <property type="protein sequence ID" value="KPD22087.1"/>
    <property type="molecule type" value="Genomic_DNA"/>
</dbReference>
<dbReference type="NCBIfam" id="NF001211">
    <property type="entry name" value="PRK00179.1"/>
    <property type="match status" value="1"/>
</dbReference>
<dbReference type="InterPro" id="IPR046348">
    <property type="entry name" value="SIS_dom_sf"/>
</dbReference>
<evidence type="ECO:0000256" key="5">
    <source>
        <dbReference type="ARBA" id="ARBA00023235"/>
    </source>
</evidence>
<dbReference type="UniPathway" id="UPA00109">
    <property type="reaction ID" value="UER00181"/>
</dbReference>
<dbReference type="Gene3D" id="3.40.50.10490">
    <property type="entry name" value="Glucose-6-phosphate isomerase like protein, domain 1"/>
    <property type="match status" value="2"/>
</dbReference>
<organism evidence="9 10">
    <name type="scientific">Idiomarina zobellii</name>
    <dbReference type="NCBI Taxonomy" id="86103"/>
    <lineage>
        <taxon>Bacteria</taxon>
        <taxon>Pseudomonadati</taxon>
        <taxon>Pseudomonadota</taxon>
        <taxon>Gammaproteobacteria</taxon>
        <taxon>Alteromonadales</taxon>
        <taxon>Idiomarinaceae</taxon>
        <taxon>Idiomarina</taxon>
    </lineage>
</organism>
<comment type="subcellular location">
    <subcellularLocation>
        <location evidence="7">Cytoplasm</location>
    </subcellularLocation>
</comment>
<name>A0A837N826_9GAMM</name>
<reference evidence="9 10" key="1">
    <citation type="submission" date="2015-08" db="EMBL/GenBank/DDBJ databases">
        <title>Genome sequencing and assembly of the deep-sea bacterium Idiomarina zobellii.</title>
        <authorList>
            <person name="Mithoefer S.D."/>
            <person name="Rheaume B.A."/>
            <person name="MacLea K.S."/>
        </authorList>
    </citation>
    <scope>NUCLEOTIDE SEQUENCE [LARGE SCALE GENOMIC DNA]</scope>
    <source>
        <strain evidence="9 10">KMM 231</strain>
    </source>
</reference>
<evidence type="ECO:0000256" key="3">
    <source>
        <dbReference type="ARBA" id="ARBA00022432"/>
    </source>
</evidence>
<dbReference type="PANTHER" id="PTHR11469:SF1">
    <property type="entry name" value="GLUCOSE-6-PHOSPHATE ISOMERASE"/>
    <property type="match status" value="1"/>
</dbReference>
<dbReference type="Gene3D" id="1.10.1390.10">
    <property type="match status" value="1"/>
</dbReference>
<comment type="pathway">
    <text evidence="7">Carbohydrate biosynthesis; gluconeogenesis.</text>
</comment>
<keyword evidence="4 7" id="KW-0324">Glycolysis</keyword>
<dbReference type="InterPro" id="IPR035482">
    <property type="entry name" value="SIS_PGI_2"/>
</dbReference>
<gene>
    <name evidence="7" type="primary">pgi</name>
    <name evidence="9" type="ORF">AFK76_11185</name>
</gene>
<dbReference type="InterPro" id="IPR035476">
    <property type="entry name" value="SIS_PGI_1"/>
</dbReference>
<dbReference type="GO" id="GO:0004347">
    <property type="term" value="F:glucose-6-phosphate isomerase activity"/>
    <property type="evidence" value="ECO:0007669"/>
    <property type="project" value="UniProtKB-UniRule"/>
</dbReference>
<dbReference type="InterPro" id="IPR023096">
    <property type="entry name" value="G6P_Isomerase_C"/>
</dbReference>
<dbReference type="RefSeq" id="WP_053954371.1">
    <property type="nucleotide sequence ID" value="NZ_FNCB01000016.1"/>
</dbReference>
<dbReference type="SUPFAM" id="SSF53697">
    <property type="entry name" value="SIS domain"/>
    <property type="match status" value="1"/>
</dbReference>
<sequence>MIKNGPYLALDTSYQKLSVNELTEQASKRLPESFHEARKHLSRGEYLNVSENRPVTHTLSRSVHAVAKQANRKTRFVEVVQKLRSGRWLGSTGKPITNVVNIGVGGSDLGPQMGSFALKEFADDAVLHDLQVHFVSSMDGGQLYAVLPIVDPETTLFIISSKSFGTIDTFANVDTVRRWIEPALSREQWLDKHVIGVSANAQAMTDYGIPPAQQFTFGEGVGGRFSLWSAIGLSIALTTGVRAFERMLEGAKAMDEHFFTAPAEENLPILLALYGAYNREELGINNLAILPYDGRLRMLPNYLQQLDMESNGKQSTADNKAIDYPTGPIIWGGFGPNGQHAFFQHLHQGYDEFTADFVAVLKRAAPGFEPAVQDGLAEQQRLAVANCLAHRRLMWEGSKNVESPRDNYPGGHPSNLLIMDELTPESFGALIAAYEHKVFTQGVIWGLNSFDQPGVEKGKKIAMDVLNVLDGDSDESFDESTDAVIKRMTSF</sequence>
<dbReference type="HAMAP" id="MF_00473">
    <property type="entry name" value="G6P_isomerase"/>
    <property type="match status" value="1"/>
</dbReference>
<proteinExistence type="inferred from homology"/>
<dbReference type="InterPro" id="IPR001672">
    <property type="entry name" value="G6P_Isomerase"/>
</dbReference>
<evidence type="ECO:0000256" key="7">
    <source>
        <dbReference type="HAMAP-Rule" id="MF_00473"/>
    </source>
</evidence>
<dbReference type="GO" id="GO:0005829">
    <property type="term" value="C:cytosol"/>
    <property type="evidence" value="ECO:0007669"/>
    <property type="project" value="TreeGrafter"/>
</dbReference>
<evidence type="ECO:0000256" key="6">
    <source>
        <dbReference type="ARBA" id="ARBA00029321"/>
    </source>
</evidence>
<protein>
    <recommendedName>
        <fullName evidence="7">Glucose-6-phosphate isomerase</fullName>
        <shortName evidence="7">GPI</shortName>
        <ecNumber evidence="7">5.3.1.9</ecNumber>
    </recommendedName>
    <alternativeName>
        <fullName evidence="7">Phosphoglucose isomerase</fullName>
        <shortName evidence="7">PGI</shortName>
    </alternativeName>
    <alternativeName>
        <fullName evidence="7">Phosphohexose isomerase</fullName>
        <shortName evidence="7">PHI</shortName>
    </alternativeName>
</protein>
<comment type="caution">
    <text evidence="9">The sequence shown here is derived from an EMBL/GenBank/DDBJ whole genome shotgun (WGS) entry which is preliminary data.</text>
</comment>
<evidence type="ECO:0000256" key="2">
    <source>
        <dbReference type="ARBA" id="ARBA00006604"/>
    </source>
</evidence>
<evidence type="ECO:0000313" key="9">
    <source>
        <dbReference type="EMBL" id="KPD22087.1"/>
    </source>
</evidence>
<comment type="catalytic activity">
    <reaction evidence="6 7 8">
        <text>alpha-D-glucose 6-phosphate = beta-D-fructose 6-phosphate</text>
        <dbReference type="Rhea" id="RHEA:11816"/>
        <dbReference type="ChEBI" id="CHEBI:57634"/>
        <dbReference type="ChEBI" id="CHEBI:58225"/>
        <dbReference type="EC" id="5.3.1.9"/>
    </reaction>
</comment>
<accession>A0A837N826</accession>
<dbReference type="GO" id="GO:0048029">
    <property type="term" value="F:monosaccharide binding"/>
    <property type="evidence" value="ECO:0007669"/>
    <property type="project" value="TreeGrafter"/>
</dbReference>
<dbReference type="PRINTS" id="PR00662">
    <property type="entry name" value="G6PISOMERASE"/>
</dbReference>
<dbReference type="Pfam" id="PF00342">
    <property type="entry name" value="PGI"/>
    <property type="match status" value="1"/>
</dbReference>
<dbReference type="GO" id="GO:0006096">
    <property type="term" value="P:glycolytic process"/>
    <property type="evidence" value="ECO:0007669"/>
    <property type="project" value="UniProtKB-UniRule"/>
</dbReference>
<dbReference type="UniPathway" id="UPA00138"/>
<feature type="active site" description="Proton donor" evidence="7">
    <location>
        <position position="309"/>
    </location>
</feature>
<dbReference type="PROSITE" id="PS51463">
    <property type="entry name" value="P_GLUCOSE_ISOMERASE_3"/>
    <property type="match status" value="1"/>
</dbReference>
<dbReference type="PROSITE" id="PS00765">
    <property type="entry name" value="P_GLUCOSE_ISOMERASE_1"/>
    <property type="match status" value="1"/>
</dbReference>
<dbReference type="EC" id="5.3.1.9" evidence="7"/>
<keyword evidence="3 7" id="KW-0312">Gluconeogenesis</keyword>
<dbReference type="PROSITE" id="PS00174">
    <property type="entry name" value="P_GLUCOSE_ISOMERASE_2"/>
    <property type="match status" value="1"/>
</dbReference>
<dbReference type="PANTHER" id="PTHR11469">
    <property type="entry name" value="GLUCOSE-6-PHOSPHATE ISOMERASE"/>
    <property type="match status" value="1"/>
</dbReference>
<feature type="active site" evidence="7">
    <location>
        <position position="459"/>
    </location>
</feature>
<dbReference type="GO" id="GO:0051156">
    <property type="term" value="P:glucose 6-phosphate metabolic process"/>
    <property type="evidence" value="ECO:0007669"/>
    <property type="project" value="TreeGrafter"/>
</dbReference>
<dbReference type="InterPro" id="IPR018189">
    <property type="entry name" value="Phosphoglucose_isomerase_CS"/>
</dbReference>
<keyword evidence="7" id="KW-0963">Cytoplasm</keyword>
<evidence type="ECO:0000256" key="8">
    <source>
        <dbReference type="RuleBase" id="RU000612"/>
    </source>
</evidence>
<dbReference type="AlphaFoldDB" id="A0A837N826"/>
<dbReference type="Proteomes" id="UP000053030">
    <property type="component" value="Unassembled WGS sequence"/>
</dbReference>
<keyword evidence="10" id="KW-1185">Reference proteome</keyword>
<dbReference type="CDD" id="cd05015">
    <property type="entry name" value="SIS_PGI_1"/>
    <property type="match status" value="1"/>
</dbReference>
<dbReference type="OrthoDB" id="140919at2"/>
<comment type="pathway">
    <text evidence="1 7 8">Carbohydrate degradation; glycolysis; D-glyceraldehyde 3-phosphate and glycerone phosphate from D-glucose: step 2/4.</text>
</comment>
<keyword evidence="5 7" id="KW-0413">Isomerase</keyword>
<evidence type="ECO:0000256" key="1">
    <source>
        <dbReference type="ARBA" id="ARBA00004926"/>
    </source>
</evidence>
<feature type="active site" evidence="7">
    <location>
        <position position="340"/>
    </location>
</feature>
<evidence type="ECO:0000313" key="10">
    <source>
        <dbReference type="Proteomes" id="UP000053030"/>
    </source>
</evidence>
<comment type="function">
    <text evidence="7">Catalyzes the reversible isomerization of glucose-6-phosphate to fructose-6-phosphate.</text>
</comment>
<comment type="similarity">
    <text evidence="2 7 8">Belongs to the GPI family.</text>
</comment>
<dbReference type="GO" id="GO:0006094">
    <property type="term" value="P:gluconeogenesis"/>
    <property type="evidence" value="ECO:0007669"/>
    <property type="project" value="UniProtKB-UniRule"/>
</dbReference>